<dbReference type="SUPFAM" id="SSF56219">
    <property type="entry name" value="DNase I-like"/>
    <property type="match status" value="1"/>
</dbReference>
<reference evidence="1" key="1">
    <citation type="journal article" date="2023" name="Plant Biotechnol. J.">
        <title>Chromosome-level wild Hevea brasiliensis genome provides new tools for genomic-assisted breeding and valuable loci to elevate rubber yield.</title>
        <authorList>
            <person name="Cheng H."/>
            <person name="Song X."/>
            <person name="Hu Y."/>
            <person name="Wu T."/>
            <person name="Yang Q."/>
            <person name="An Z."/>
            <person name="Feng S."/>
            <person name="Deng Z."/>
            <person name="Wu W."/>
            <person name="Zeng X."/>
            <person name="Tu M."/>
            <person name="Wang X."/>
            <person name="Huang H."/>
        </authorList>
    </citation>
    <scope>NUCLEOTIDE SEQUENCE</scope>
    <source>
        <strain evidence="1">MT/VB/25A 57/8</strain>
    </source>
</reference>
<dbReference type="Proteomes" id="UP001174677">
    <property type="component" value="Chromosome 1"/>
</dbReference>
<proteinExistence type="predicted"/>
<evidence type="ECO:0008006" key="3">
    <source>
        <dbReference type="Google" id="ProtNLM"/>
    </source>
</evidence>
<evidence type="ECO:0000313" key="2">
    <source>
        <dbReference type="Proteomes" id="UP001174677"/>
    </source>
</evidence>
<dbReference type="EMBL" id="JARPOI010000001">
    <property type="protein sequence ID" value="KAJ9190416.1"/>
    <property type="molecule type" value="Genomic_DNA"/>
</dbReference>
<evidence type="ECO:0000313" key="1">
    <source>
        <dbReference type="EMBL" id="KAJ9190416.1"/>
    </source>
</evidence>
<keyword evidence="2" id="KW-1185">Reference proteome</keyword>
<comment type="caution">
    <text evidence="1">The sequence shown here is derived from an EMBL/GenBank/DDBJ whole genome shotgun (WGS) entry which is preliminary data.</text>
</comment>
<gene>
    <name evidence="1" type="ORF">P3X46_001622</name>
</gene>
<dbReference type="InterPro" id="IPR036691">
    <property type="entry name" value="Endo/exonu/phosph_ase_sf"/>
</dbReference>
<protein>
    <recommendedName>
        <fullName evidence="3">Endonuclease/exonuclease/phosphatase domain-containing protein</fullName>
    </recommendedName>
</protein>
<sequence length="244" mass="28021">MSIMCWNCQGATGRDFRQVLKMVVNINKPNMIVLLEPQISRIKADRVIAGFGYSYSHRVKAQGFASGIWVIWNDVWQIEVVLNCRQFIHLQLYEFNRVIIEFIAVYGHPMASQRAVLWEELKWLVLDEGVPWLLEGDFIVLLNPSEKKRGSLNRSGVCNLFSNWFNEKEMHDLGFKGPSFTWSRGGLLERLDGVICNTHGVLNFPEASVFHLVNMCLDHKPILVCLYGSPPPAKRDRSLRFLIA</sequence>
<organism evidence="1 2">
    <name type="scientific">Hevea brasiliensis</name>
    <name type="common">Para rubber tree</name>
    <name type="synonym">Siphonia brasiliensis</name>
    <dbReference type="NCBI Taxonomy" id="3981"/>
    <lineage>
        <taxon>Eukaryota</taxon>
        <taxon>Viridiplantae</taxon>
        <taxon>Streptophyta</taxon>
        <taxon>Embryophyta</taxon>
        <taxon>Tracheophyta</taxon>
        <taxon>Spermatophyta</taxon>
        <taxon>Magnoliopsida</taxon>
        <taxon>eudicotyledons</taxon>
        <taxon>Gunneridae</taxon>
        <taxon>Pentapetalae</taxon>
        <taxon>rosids</taxon>
        <taxon>fabids</taxon>
        <taxon>Malpighiales</taxon>
        <taxon>Euphorbiaceae</taxon>
        <taxon>Crotonoideae</taxon>
        <taxon>Micrandreae</taxon>
        <taxon>Hevea</taxon>
    </lineage>
</organism>
<dbReference type="PANTHER" id="PTHR35218">
    <property type="entry name" value="RNASE H DOMAIN-CONTAINING PROTEIN"/>
    <property type="match status" value="1"/>
</dbReference>
<name>A0ABQ9NG09_HEVBR</name>
<dbReference type="PANTHER" id="PTHR35218:SF9">
    <property type="entry name" value="ENDONUCLEASE_EXONUCLEASE_PHOSPHATASE DOMAIN-CONTAINING PROTEIN"/>
    <property type="match status" value="1"/>
</dbReference>
<dbReference type="Gene3D" id="3.60.10.10">
    <property type="entry name" value="Endonuclease/exonuclease/phosphatase"/>
    <property type="match status" value="1"/>
</dbReference>
<accession>A0ABQ9NG09</accession>